<dbReference type="Proteomes" id="UP000317039">
    <property type="component" value="Chromosome"/>
</dbReference>
<dbReference type="KEGG" id="nod:FOH10_29240"/>
<reference evidence="1 2" key="1">
    <citation type="submission" date="2019-07" db="EMBL/GenBank/DDBJ databases">
        <title>Complete Genome Sequence and Methylome Analysis of Nocardia otitidis-caviarum NEB252.</title>
        <authorList>
            <person name="Fomenkov A."/>
            <person name="Anton B.P."/>
            <person name="Vincze T."/>
            <person name="Roberts R.J."/>
        </authorList>
    </citation>
    <scope>NUCLEOTIDE SEQUENCE [LARGE SCALE GENOMIC DNA]</scope>
    <source>
        <strain evidence="1 2">NEB252</strain>
    </source>
</reference>
<sequence length="125" mass="12410">MAVAVVVGAAVSAGAVFGGAVFVGAALAAVSFAAVACFVGAFLADPGALAVPVALVGSAFPVDAALAVRRVPVDLRGAALRAPPDSELVTIALPRALRCGRELCDSSRTMIVTQSTRTFLAQSVN</sequence>
<gene>
    <name evidence="1" type="ORF">FOH10_29240</name>
</gene>
<dbReference type="EMBL" id="CP041695">
    <property type="protein sequence ID" value="QDP82209.1"/>
    <property type="molecule type" value="Genomic_DNA"/>
</dbReference>
<organism evidence="1 2">
    <name type="scientific">Nocardia otitidiscaviarum</name>
    <dbReference type="NCBI Taxonomy" id="1823"/>
    <lineage>
        <taxon>Bacteria</taxon>
        <taxon>Bacillati</taxon>
        <taxon>Actinomycetota</taxon>
        <taxon>Actinomycetes</taxon>
        <taxon>Mycobacteriales</taxon>
        <taxon>Nocardiaceae</taxon>
        <taxon>Nocardia</taxon>
    </lineage>
</organism>
<proteinExistence type="predicted"/>
<name>A0A516NTH9_9NOCA</name>
<evidence type="ECO:0000313" key="2">
    <source>
        <dbReference type="Proteomes" id="UP000317039"/>
    </source>
</evidence>
<dbReference type="AlphaFoldDB" id="A0A516NTH9"/>
<protein>
    <submittedName>
        <fullName evidence="1">Uncharacterized protein</fullName>
    </submittedName>
</protein>
<evidence type="ECO:0000313" key="1">
    <source>
        <dbReference type="EMBL" id="QDP82209.1"/>
    </source>
</evidence>
<accession>A0A516NTH9</accession>